<proteinExistence type="inferred from homology"/>
<comment type="caution">
    <text evidence="2">The sequence shown here is derived from an EMBL/GenBank/DDBJ whole genome shotgun (WGS) entry which is preliminary data.</text>
</comment>
<reference evidence="2 3" key="1">
    <citation type="submission" date="2018-11" db="EMBL/GenBank/DDBJ databases">
        <title>Genomes From Bacteria Associated with the Canine Oral Cavity: a Test Case for Automated Genome-Based Taxonomic Assignment.</title>
        <authorList>
            <person name="Coil D.A."/>
            <person name="Jospin G."/>
            <person name="Darling A.E."/>
            <person name="Wallis C."/>
            <person name="Davis I.J."/>
            <person name="Harris S."/>
            <person name="Eisen J.A."/>
            <person name="Holcombe L.J."/>
            <person name="O'Flynn C."/>
        </authorList>
    </citation>
    <scope>NUCLEOTIDE SEQUENCE [LARGE SCALE GENOMIC DNA]</scope>
    <source>
        <strain evidence="2 3">OH887_COT-365</strain>
    </source>
</reference>
<name>A0A3P1T5I9_9ACTN</name>
<dbReference type="OrthoDB" id="4412702at2"/>
<evidence type="ECO:0000313" key="2">
    <source>
        <dbReference type="EMBL" id="RRD04594.1"/>
    </source>
</evidence>
<dbReference type="RefSeq" id="WP_124844984.1">
    <property type="nucleotide sequence ID" value="NZ_RQZG01000010.1"/>
</dbReference>
<dbReference type="InterPro" id="IPR025659">
    <property type="entry name" value="Tubby-like_C"/>
</dbReference>
<dbReference type="EMBL" id="RQZG01000010">
    <property type="protein sequence ID" value="RRD04594.1"/>
    <property type="molecule type" value="Genomic_DNA"/>
</dbReference>
<dbReference type="GO" id="GO:0017128">
    <property type="term" value="F:phospholipid scramblase activity"/>
    <property type="evidence" value="ECO:0007669"/>
    <property type="project" value="InterPro"/>
</dbReference>
<gene>
    <name evidence="2" type="ORF">EII34_09830</name>
</gene>
<dbReference type="AlphaFoldDB" id="A0A3P1T5I9"/>
<dbReference type="InterPro" id="IPR038595">
    <property type="entry name" value="LOR_sf"/>
</dbReference>
<dbReference type="Gene3D" id="2.40.160.200">
    <property type="entry name" value="LURP1-related"/>
    <property type="match status" value="1"/>
</dbReference>
<dbReference type="Pfam" id="PF04525">
    <property type="entry name" value="LOR"/>
    <property type="match status" value="1"/>
</dbReference>
<organism evidence="2 3">
    <name type="scientific">Arachnia propionica</name>
    <dbReference type="NCBI Taxonomy" id="1750"/>
    <lineage>
        <taxon>Bacteria</taxon>
        <taxon>Bacillati</taxon>
        <taxon>Actinomycetota</taxon>
        <taxon>Actinomycetes</taxon>
        <taxon>Propionibacteriales</taxon>
        <taxon>Propionibacteriaceae</taxon>
        <taxon>Arachnia</taxon>
    </lineage>
</organism>
<evidence type="ECO:0000313" key="3">
    <source>
        <dbReference type="Proteomes" id="UP000280819"/>
    </source>
</evidence>
<accession>A0A3P1T5I9</accession>
<evidence type="ECO:0000256" key="1">
    <source>
        <dbReference type="ARBA" id="ARBA00005437"/>
    </source>
</evidence>
<comment type="similarity">
    <text evidence="1">Belongs to the LOR family.</text>
</comment>
<dbReference type="SUPFAM" id="SSF54518">
    <property type="entry name" value="Tubby C-terminal domain-like"/>
    <property type="match status" value="1"/>
</dbReference>
<dbReference type="InterPro" id="IPR007612">
    <property type="entry name" value="LOR"/>
</dbReference>
<protein>
    <recommendedName>
        <fullName evidence="4">Scramblase</fullName>
    </recommendedName>
</protein>
<evidence type="ECO:0008006" key="4">
    <source>
        <dbReference type="Google" id="ProtNLM"/>
    </source>
</evidence>
<dbReference type="Proteomes" id="UP000280819">
    <property type="component" value="Unassembled WGS sequence"/>
</dbReference>
<sequence length="195" mass="21458">MSVLPHLLTQDVLWVQQTRQFFRSDFLVLGHDGGVVGQLVSSGGALRRALLGNREFTLVDAHNRVLAHITDPFSWGRDTFEVVSANGAPLARLRKEFALFSRHISIALSDGTPLAVRGSLWDREFEISSPSGHSIAHATRLRRGCLQMLTGRDTYQLRFHPQVPPQHRLAILGAVLAVDLIRMKEASAAASSSST</sequence>